<dbReference type="InterPro" id="IPR007138">
    <property type="entry name" value="ABM_dom"/>
</dbReference>
<sequence length="96" mass="10991">MKIIQATFYIKEEKRAQFLTEVTALIAATRSEEGCLSYNLYESVEAKNQFVMIENWENQAAIERHNQSPLLKQLFANMADYAAKPTALSFSEPVKQ</sequence>
<dbReference type="PANTHER" id="PTHR33336:SF3">
    <property type="entry name" value="ABM DOMAIN-CONTAINING PROTEIN"/>
    <property type="match status" value="1"/>
</dbReference>
<comment type="caution">
    <text evidence="2">The sequence shown here is derived from an EMBL/GenBank/DDBJ whole genome shotgun (WGS) entry which is preliminary data.</text>
</comment>
<dbReference type="PANTHER" id="PTHR33336">
    <property type="entry name" value="QUINOL MONOOXYGENASE YGIN-RELATED"/>
    <property type="match status" value="1"/>
</dbReference>
<evidence type="ECO:0000313" key="2">
    <source>
        <dbReference type="EMBL" id="OJG46408.1"/>
    </source>
</evidence>
<dbReference type="OrthoDB" id="287932at2"/>
<proteinExistence type="predicted"/>
<reference evidence="2 3" key="1">
    <citation type="submission" date="2014-12" db="EMBL/GenBank/DDBJ databases">
        <title>Draft genome sequences of 29 type strains of Enterococci.</title>
        <authorList>
            <person name="Zhong Z."/>
            <person name="Sun Z."/>
            <person name="Liu W."/>
            <person name="Zhang W."/>
            <person name="Zhang H."/>
        </authorList>
    </citation>
    <scope>NUCLEOTIDE SEQUENCE [LARGE SCALE GENOMIC DNA]</scope>
    <source>
        <strain evidence="2 3">DSM 17122</strain>
    </source>
</reference>
<name>A0A1L8TQE4_9ENTE</name>
<dbReference type="PROSITE" id="PS51725">
    <property type="entry name" value="ABM"/>
    <property type="match status" value="1"/>
</dbReference>
<dbReference type="AlphaFoldDB" id="A0A1L8TQE4"/>
<dbReference type="Pfam" id="PF03992">
    <property type="entry name" value="ABM"/>
    <property type="match status" value="1"/>
</dbReference>
<dbReference type="Gene3D" id="3.30.70.100">
    <property type="match status" value="1"/>
</dbReference>
<dbReference type="InterPro" id="IPR011008">
    <property type="entry name" value="Dimeric_a/b-barrel"/>
</dbReference>
<dbReference type="EMBL" id="JXKQ01000002">
    <property type="protein sequence ID" value="OJG46408.1"/>
    <property type="molecule type" value="Genomic_DNA"/>
</dbReference>
<accession>A0A1L8TQE4</accession>
<protein>
    <recommendedName>
        <fullName evidence="1">ABM domain-containing protein</fullName>
    </recommendedName>
</protein>
<dbReference type="RefSeq" id="WP_071856869.1">
    <property type="nucleotide sequence ID" value="NZ_JBHSHK010000005.1"/>
</dbReference>
<dbReference type="STRING" id="249189.RV04_GL000836"/>
<dbReference type="InterPro" id="IPR050744">
    <property type="entry name" value="AI-2_Isomerase_LsrG"/>
</dbReference>
<dbReference type="Proteomes" id="UP000182077">
    <property type="component" value="Unassembled WGS sequence"/>
</dbReference>
<evidence type="ECO:0000313" key="3">
    <source>
        <dbReference type="Proteomes" id="UP000182077"/>
    </source>
</evidence>
<dbReference type="GO" id="GO:0003824">
    <property type="term" value="F:catalytic activity"/>
    <property type="evidence" value="ECO:0007669"/>
    <property type="project" value="TreeGrafter"/>
</dbReference>
<keyword evidence="3" id="KW-1185">Reference proteome</keyword>
<dbReference type="SUPFAM" id="SSF54909">
    <property type="entry name" value="Dimeric alpha+beta barrel"/>
    <property type="match status" value="1"/>
</dbReference>
<organism evidence="2 3">
    <name type="scientific">Enterococcus hermanniensis</name>
    <dbReference type="NCBI Taxonomy" id="249189"/>
    <lineage>
        <taxon>Bacteria</taxon>
        <taxon>Bacillati</taxon>
        <taxon>Bacillota</taxon>
        <taxon>Bacilli</taxon>
        <taxon>Lactobacillales</taxon>
        <taxon>Enterococcaceae</taxon>
        <taxon>Enterococcus</taxon>
    </lineage>
</organism>
<feature type="domain" description="ABM" evidence="1">
    <location>
        <begin position="2"/>
        <end position="90"/>
    </location>
</feature>
<gene>
    <name evidence="2" type="ORF">RV04_GL000836</name>
</gene>
<evidence type="ECO:0000259" key="1">
    <source>
        <dbReference type="PROSITE" id="PS51725"/>
    </source>
</evidence>